<dbReference type="InterPro" id="IPR003838">
    <property type="entry name" value="ABC3_permease_C"/>
</dbReference>
<feature type="domain" description="ABC3 transporter permease C-terminal" evidence="8">
    <location>
        <begin position="254"/>
        <end position="371"/>
    </location>
</feature>
<comment type="similarity">
    <text evidence="6">Belongs to the ABC-4 integral membrane protein family.</text>
</comment>
<dbReference type="Proteomes" id="UP000315377">
    <property type="component" value="Chromosome"/>
</dbReference>
<feature type="domain" description="ABC3 transporter permease C-terminal" evidence="8">
    <location>
        <begin position="731"/>
        <end position="839"/>
    </location>
</feature>
<feature type="transmembrane region" description="Helical" evidence="7">
    <location>
        <begin position="728"/>
        <end position="753"/>
    </location>
</feature>
<protein>
    <submittedName>
        <fullName evidence="10">FtsX-like permease family protein</fullName>
    </submittedName>
</protein>
<proteinExistence type="inferred from homology"/>
<keyword evidence="3 7" id="KW-0812">Transmembrane</keyword>
<keyword evidence="2" id="KW-1003">Cell membrane</keyword>
<dbReference type="InterPro" id="IPR050250">
    <property type="entry name" value="Macrolide_Exporter_MacB"/>
</dbReference>
<feature type="transmembrane region" description="Helical" evidence="7">
    <location>
        <begin position="341"/>
        <end position="362"/>
    </location>
</feature>
<feature type="domain" description="MacB-like periplasmic core" evidence="9">
    <location>
        <begin position="17"/>
        <end position="224"/>
    </location>
</feature>
<evidence type="ECO:0000256" key="7">
    <source>
        <dbReference type="SAM" id="Phobius"/>
    </source>
</evidence>
<dbReference type="GeneID" id="76994556"/>
<comment type="subcellular location">
    <subcellularLocation>
        <location evidence="1">Cell membrane</location>
        <topology evidence="1">Multi-pass membrane protein</topology>
    </subcellularLocation>
</comment>
<evidence type="ECO:0000256" key="4">
    <source>
        <dbReference type="ARBA" id="ARBA00022989"/>
    </source>
</evidence>
<feature type="transmembrane region" description="Helical" evidence="7">
    <location>
        <begin position="296"/>
        <end position="329"/>
    </location>
</feature>
<dbReference type="GO" id="GO:0022857">
    <property type="term" value="F:transmembrane transporter activity"/>
    <property type="evidence" value="ECO:0007669"/>
    <property type="project" value="TreeGrafter"/>
</dbReference>
<feature type="transmembrane region" description="Helical" evidence="7">
    <location>
        <begin position="813"/>
        <end position="838"/>
    </location>
</feature>
<evidence type="ECO:0000259" key="8">
    <source>
        <dbReference type="Pfam" id="PF02687"/>
    </source>
</evidence>
<feature type="domain" description="MacB-like periplasmic core" evidence="9">
    <location>
        <begin position="484"/>
        <end position="687"/>
    </location>
</feature>
<organism evidence="10 11">
    <name type="scientific">Paenibacillus thiaminolyticus</name>
    <name type="common">Bacillus thiaminolyticus</name>
    <dbReference type="NCBI Taxonomy" id="49283"/>
    <lineage>
        <taxon>Bacteria</taxon>
        <taxon>Bacillati</taxon>
        <taxon>Bacillota</taxon>
        <taxon>Bacilli</taxon>
        <taxon>Bacillales</taxon>
        <taxon>Paenibacillaceae</taxon>
        <taxon>Paenibacillus</taxon>
    </lineage>
</organism>
<dbReference type="AlphaFoldDB" id="A0AAP9IZN4"/>
<dbReference type="EMBL" id="CP041405">
    <property type="protein sequence ID" value="QDM42230.1"/>
    <property type="molecule type" value="Genomic_DNA"/>
</dbReference>
<evidence type="ECO:0000256" key="2">
    <source>
        <dbReference type="ARBA" id="ARBA00022475"/>
    </source>
</evidence>
<evidence type="ECO:0000256" key="5">
    <source>
        <dbReference type="ARBA" id="ARBA00023136"/>
    </source>
</evidence>
<keyword evidence="4 7" id="KW-1133">Transmembrane helix</keyword>
<evidence type="ECO:0000259" key="9">
    <source>
        <dbReference type="Pfam" id="PF12704"/>
    </source>
</evidence>
<dbReference type="InterPro" id="IPR025857">
    <property type="entry name" value="MacB_PCD"/>
</dbReference>
<dbReference type="PANTHER" id="PTHR30572:SF4">
    <property type="entry name" value="ABC TRANSPORTER PERMEASE YTRF"/>
    <property type="match status" value="1"/>
</dbReference>
<name>A0AAP9IZN4_PANTH</name>
<feature type="transmembrane region" description="Helical" evidence="7">
    <location>
        <begin position="250"/>
        <end position="275"/>
    </location>
</feature>
<evidence type="ECO:0000313" key="10">
    <source>
        <dbReference type="EMBL" id="QDM42230.1"/>
    </source>
</evidence>
<keyword evidence="5 7" id="KW-0472">Membrane</keyword>
<evidence type="ECO:0000256" key="1">
    <source>
        <dbReference type="ARBA" id="ARBA00004651"/>
    </source>
</evidence>
<accession>A0AAP9IZN4</accession>
<evidence type="ECO:0000313" key="11">
    <source>
        <dbReference type="Proteomes" id="UP000315377"/>
    </source>
</evidence>
<dbReference type="Pfam" id="PF12704">
    <property type="entry name" value="MacB_PCD"/>
    <property type="match status" value="2"/>
</dbReference>
<feature type="transmembrane region" description="Helical" evidence="7">
    <location>
        <begin position="422"/>
        <end position="446"/>
    </location>
</feature>
<gene>
    <name evidence="10" type="ORF">FLT43_00920</name>
</gene>
<dbReference type="PANTHER" id="PTHR30572">
    <property type="entry name" value="MEMBRANE COMPONENT OF TRANSPORTER-RELATED"/>
    <property type="match status" value="1"/>
</dbReference>
<dbReference type="Pfam" id="PF02687">
    <property type="entry name" value="FtsX"/>
    <property type="match status" value="2"/>
</dbReference>
<evidence type="ECO:0000256" key="6">
    <source>
        <dbReference type="ARBA" id="ARBA00038076"/>
    </source>
</evidence>
<dbReference type="GO" id="GO:0005886">
    <property type="term" value="C:plasma membrane"/>
    <property type="evidence" value="ECO:0007669"/>
    <property type="project" value="UniProtKB-SubCell"/>
</dbReference>
<reference evidence="10 11" key="1">
    <citation type="submission" date="2019-07" db="EMBL/GenBank/DDBJ databases">
        <title>Paenibacillus thiaminolyticus NRRL B-4156.</title>
        <authorList>
            <person name="Hehnly C."/>
            <person name="Zhang L."/>
        </authorList>
    </citation>
    <scope>NUCLEOTIDE SEQUENCE [LARGE SCALE GENOMIC DNA]</scope>
    <source>
        <strain evidence="10 11">NRRL B-4156</strain>
    </source>
</reference>
<feature type="transmembrane region" description="Helical" evidence="7">
    <location>
        <begin position="781"/>
        <end position="807"/>
    </location>
</feature>
<evidence type="ECO:0000256" key="3">
    <source>
        <dbReference type="ARBA" id="ARBA00022692"/>
    </source>
</evidence>
<dbReference type="RefSeq" id="WP_087443760.1">
    <property type="nucleotide sequence ID" value="NZ_CALYRD010000001.1"/>
</dbReference>
<sequence length="852" mass="92627">MMFHSAMRSLIRTPLRTLFTLLSIAVGLAGFYCMTTLTQLVPQSVNQSAKQLLGADIAVRSYLQPTTLNAMQHIIAESDRQALTGAYVSQTMIISSHKTSNIVMKGIDPDVYPFYGEEQFPLLRGLQSDEVLLSRQAADRLQASPGDTVSFVNHNDGSLSSFRVKGLVDGVQESYTDSSFWGMAYISYPKSLELMGLPAGTINEAFIRLHDPGASQDIKEQIQTRIIGSQAIDIEDKKVQASADSKGTLLVMQLFSLLAIAIAGITIFNTMTILVSSRQRDIAIMKSIGMTARRIACYFLLEAAFIGILGTAAGIAAGSLFGVGLTAYIAKMLGLPLAWQFSWQAVVFTCTVGISIALISAWPPIYRSMHVSSLELLQQSSSIPISRKLPFRVKLRLFLIVCLEIGVYLHETLLASSQDAAALKWITAFVLSVIILCVMMLVVMLFTRLYGLFYRLLGLLKHIAPSGWFIPLHNLGSEYKRNALLTVTLSVAVLSVVASQLFTDNLVTSVEHQMEQQLKGNLILSAAVKDGQAVQLALQHTPGIEQYNKSYEMKGVFSRINGEEAVQKFRAAGERGKLSYLDSTDVSIQGIDPSSSDRAYTIKAGRDLEADDDGKLSAVLLEDYAKDVGIAAGDIVEVTLNNHQLRLEIVGFFESGAIKTAGIRIPMSTLEAYGQPTRIIYYVEASARELQNTMAALNQSLPSSAVAYSVNGTVIESLQKTLSTQSTFFSTIALFSFATAILMIGNQAVISLIQKKRDVAIFKTIGWSTGRLLRSILTENLILAFIAGVIGSALGFIFAVLALSLFVKGNIDISLTWCGIGIALSLVSSAVVTLLASLQTFRTKPLHLLRGL</sequence>